<proteinExistence type="predicted"/>
<comment type="catalytic activity">
    <reaction evidence="1">
        <text>ATP + protein L-histidine = ADP + protein N-phospho-L-histidine.</text>
        <dbReference type="EC" id="2.7.13.3"/>
    </reaction>
</comment>
<dbReference type="InterPro" id="IPR050482">
    <property type="entry name" value="Sensor_HK_TwoCompSys"/>
</dbReference>
<dbReference type="GO" id="GO:0016020">
    <property type="term" value="C:membrane"/>
    <property type="evidence" value="ECO:0007669"/>
    <property type="project" value="InterPro"/>
</dbReference>
<dbReference type="InterPro" id="IPR036890">
    <property type="entry name" value="HATPase_C_sf"/>
</dbReference>
<evidence type="ECO:0000259" key="10">
    <source>
        <dbReference type="Pfam" id="PF07730"/>
    </source>
</evidence>
<comment type="caution">
    <text evidence="12">The sequence shown here is derived from an EMBL/GenBank/DDBJ whole genome shotgun (WGS) entry which is preliminary data.</text>
</comment>
<keyword evidence="13" id="KW-1185">Reference proteome</keyword>
<gene>
    <name evidence="12" type="ORF">HNR73_007730</name>
</gene>
<sequence>MRPALPPAVCLFAAVVVGTLAGRGREFDGLALGLAAAACLPLLVRERWPLWTLGAVTAPSVVYHGFDYPHDALLAPVLVALYTVAAGGTRRRALTVGGILAVGVLAVGAATSDAEVVDGAGWMLAAVAFGAAVRAGRAGAEARERLRLARDVHDVLAHTITVAQVQAGVGAHLLDADRIDKARLLRVLETIVAASARAREELRWTLDDLRGEGGATPPLPAPDVSNGDGARTGTPVHPLGLTVDTDGQPAHGLPALARRALDHIVEESLTNAARHGAGPVAVRHTHRPGGFTTTVANDVRAGHGLTGMAERARAIGGTLTATYTVTLDVPWERA</sequence>
<dbReference type="CDD" id="cd16917">
    <property type="entry name" value="HATPase_UhpB-NarQ-NarX-like"/>
    <property type="match status" value="1"/>
</dbReference>
<dbReference type="EMBL" id="JACHGT010000026">
    <property type="protein sequence ID" value="MBB6039831.1"/>
    <property type="molecule type" value="Genomic_DNA"/>
</dbReference>
<keyword evidence="3" id="KW-0597">Phosphoprotein</keyword>
<organism evidence="12 13">
    <name type="scientific">Phytomonospora endophytica</name>
    <dbReference type="NCBI Taxonomy" id="714109"/>
    <lineage>
        <taxon>Bacteria</taxon>
        <taxon>Bacillati</taxon>
        <taxon>Actinomycetota</taxon>
        <taxon>Actinomycetes</taxon>
        <taxon>Micromonosporales</taxon>
        <taxon>Micromonosporaceae</taxon>
        <taxon>Phytomonospora</taxon>
    </lineage>
</organism>
<evidence type="ECO:0000256" key="1">
    <source>
        <dbReference type="ARBA" id="ARBA00000085"/>
    </source>
</evidence>
<dbReference type="InterPro" id="IPR011712">
    <property type="entry name" value="Sig_transdc_His_kin_sub3_dim/P"/>
</dbReference>
<dbReference type="SUPFAM" id="SSF55874">
    <property type="entry name" value="ATPase domain of HSP90 chaperone/DNA topoisomerase II/histidine kinase"/>
    <property type="match status" value="1"/>
</dbReference>
<dbReference type="Pfam" id="PF23539">
    <property type="entry name" value="DUF7134"/>
    <property type="match status" value="1"/>
</dbReference>
<dbReference type="InterPro" id="IPR055558">
    <property type="entry name" value="DUF7134"/>
</dbReference>
<feature type="region of interest" description="Disordered" evidence="9">
    <location>
        <begin position="210"/>
        <end position="233"/>
    </location>
</feature>
<dbReference type="PANTHER" id="PTHR24421:SF10">
    <property type="entry name" value="NITRATE_NITRITE SENSOR PROTEIN NARQ"/>
    <property type="match status" value="1"/>
</dbReference>
<dbReference type="GO" id="GO:0046983">
    <property type="term" value="F:protein dimerization activity"/>
    <property type="evidence" value="ECO:0007669"/>
    <property type="project" value="InterPro"/>
</dbReference>
<evidence type="ECO:0000256" key="7">
    <source>
        <dbReference type="ARBA" id="ARBA00022840"/>
    </source>
</evidence>
<accession>A0A841FRB1</accession>
<dbReference type="Gene3D" id="1.20.5.1930">
    <property type="match status" value="1"/>
</dbReference>
<evidence type="ECO:0000259" key="11">
    <source>
        <dbReference type="Pfam" id="PF23539"/>
    </source>
</evidence>
<feature type="domain" description="Signal transduction histidine kinase subgroup 3 dimerisation and phosphoacceptor" evidence="10">
    <location>
        <begin position="144"/>
        <end position="211"/>
    </location>
</feature>
<dbReference type="GO" id="GO:0000155">
    <property type="term" value="F:phosphorelay sensor kinase activity"/>
    <property type="evidence" value="ECO:0007669"/>
    <property type="project" value="InterPro"/>
</dbReference>
<evidence type="ECO:0000256" key="8">
    <source>
        <dbReference type="ARBA" id="ARBA00023012"/>
    </source>
</evidence>
<evidence type="ECO:0000256" key="3">
    <source>
        <dbReference type="ARBA" id="ARBA00022553"/>
    </source>
</evidence>
<evidence type="ECO:0000256" key="9">
    <source>
        <dbReference type="SAM" id="MobiDB-lite"/>
    </source>
</evidence>
<keyword evidence="8" id="KW-0902">Two-component regulatory system</keyword>
<dbReference type="GO" id="GO:0005524">
    <property type="term" value="F:ATP binding"/>
    <property type="evidence" value="ECO:0007669"/>
    <property type="project" value="UniProtKB-KW"/>
</dbReference>
<keyword evidence="7" id="KW-0067">ATP-binding</keyword>
<feature type="domain" description="DUF7134" evidence="11">
    <location>
        <begin position="9"/>
        <end position="132"/>
    </location>
</feature>
<reference evidence="12 13" key="1">
    <citation type="submission" date="2020-08" db="EMBL/GenBank/DDBJ databases">
        <title>Genomic Encyclopedia of Type Strains, Phase IV (KMG-IV): sequencing the most valuable type-strain genomes for metagenomic binning, comparative biology and taxonomic classification.</title>
        <authorList>
            <person name="Goeker M."/>
        </authorList>
    </citation>
    <scope>NUCLEOTIDE SEQUENCE [LARGE SCALE GENOMIC DNA]</scope>
    <source>
        <strain evidence="12 13">YIM 65646</strain>
    </source>
</reference>
<dbReference type="Gene3D" id="3.30.565.10">
    <property type="entry name" value="Histidine kinase-like ATPase, C-terminal domain"/>
    <property type="match status" value="1"/>
</dbReference>
<evidence type="ECO:0000313" key="13">
    <source>
        <dbReference type="Proteomes" id="UP000548476"/>
    </source>
</evidence>
<dbReference type="AlphaFoldDB" id="A0A841FRB1"/>
<evidence type="ECO:0000256" key="2">
    <source>
        <dbReference type="ARBA" id="ARBA00012438"/>
    </source>
</evidence>
<evidence type="ECO:0000256" key="6">
    <source>
        <dbReference type="ARBA" id="ARBA00022777"/>
    </source>
</evidence>
<keyword evidence="5" id="KW-0547">Nucleotide-binding</keyword>
<dbReference type="Proteomes" id="UP000548476">
    <property type="component" value="Unassembled WGS sequence"/>
</dbReference>
<keyword evidence="6 12" id="KW-0418">Kinase</keyword>
<protein>
    <recommendedName>
        <fullName evidence="2">histidine kinase</fullName>
        <ecNumber evidence="2">2.7.13.3</ecNumber>
    </recommendedName>
</protein>
<keyword evidence="4" id="KW-0808">Transferase</keyword>
<evidence type="ECO:0000256" key="5">
    <source>
        <dbReference type="ARBA" id="ARBA00022741"/>
    </source>
</evidence>
<evidence type="ECO:0000256" key="4">
    <source>
        <dbReference type="ARBA" id="ARBA00022679"/>
    </source>
</evidence>
<dbReference type="PANTHER" id="PTHR24421">
    <property type="entry name" value="NITRATE/NITRITE SENSOR PROTEIN NARX-RELATED"/>
    <property type="match status" value="1"/>
</dbReference>
<evidence type="ECO:0000313" key="12">
    <source>
        <dbReference type="EMBL" id="MBB6039831.1"/>
    </source>
</evidence>
<name>A0A841FRB1_9ACTN</name>
<dbReference type="EC" id="2.7.13.3" evidence="2"/>
<dbReference type="RefSeq" id="WP_184792909.1">
    <property type="nucleotide sequence ID" value="NZ_BONT01000086.1"/>
</dbReference>
<dbReference type="Pfam" id="PF07730">
    <property type="entry name" value="HisKA_3"/>
    <property type="match status" value="1"/>
</dbReference>